<feature type="coiled-coil region" evidence="1">
    <location>
        <begin position="340"/>
        <end position="372"/>
    </location>
</feature>
<evidence type="ECO:0000313" key="6">
    <source>
        <dbReference type="Proteomes" id="UP001165160"/>
    </source>
</evidence>
<sequence length="389" mass="44587">MHAREASDGRNNAEEIRTLLTSSQTPSQTFYLNADTKWTVEKLMEYGEHVHGIKPELQRLIFMGKQLTNEPSKTLKDFNILGPKEKVIHLFPKPPSTLAPAPSTSTFTSPPAPPPPHLTPQPPRLLVADEAAALTLHRQLNPSSPTFHSALENQRRVKMLSALLILICMMQLLTLFTIVAGIQSEPNREVTNDEGSDCVDDPANCGMKEQPAYVIRTWKNADYVDLSMSITGIWVGLTGLKATQNELYSTARTYFLSLLFVGWTWVGFSYYDTFTRAKEQEQSKEANAAETNDDYSSGNDPDIFFSALFASFLTLTVWSVCFYRAYMYQRDLWLRDRLEVENERRRVDEILRREDEQTRREEERVRREMREEVEGTTVEMMSIRGEERV</sequence>
<dbReference type="EMBL" id="BRXX01000377">
    <property type="protein sequence ID" value="GMI08191.1"/>
    <property type="molecule type" value="Genomic_DNA"/>
</dbReference>
<reference evidence="6" key="1">
    <citation type="journal article" date="2023" name="Commun. Biol.">
        <title>Genome analysis of Parmales, the sister group of diatoms, reveals the evolutionary specialization of diatoms from phago-mixotrophs to photoautotrophs.</title>
        <authorList>
            <person name="Ban H."/>
            <person name="Sato S."/>
            <person name="Yoshikawa S."/>
            <person name="Yamada K."/>
            <person name="Nakamura Y."/>
            <person name="Ichinomiya M."/>
            <person name="Sato N."/>
            <person name="Blanc-Mathieu R."/>
            <person name="Endo H."/>
            <person name="Kuwata A."/>
            <person name="Ogata H."/>
        </authorList>
    </citation>
    <scope>NUCLEOTIDE SEQUENCE [LARGE SCALE GENOMIC DNA]</scope>
    <source>
        <strain evidence="6">NIES 3699</strain>
    </source>
</reference>
<dbReference type="PROSITE" id="PS50053">
    <property type="entry name" value="UBIQUITIN_2"/>
    <property type="match status" value="1"/>
</dbReference>
<gene>
    <name evidence="5" type="ORF">TrVE_jg12505</name>
</gene>
<feature type="compositionally biased region" description="Pro residues" evidence="2">
    <location>
        <begin position="110"/>
        <end position="121"/>
    </location>
</feature>
<evidence type="ECO:0000256" key="3">
    <source>
        <dbReference type="SAM" id="Phobius"/>
    </source>
</evidence>
<evidence type="ECO:0000256" key="2">
    <source>
        <dbReference type="SAM" id="MobiDB-lite"/>
    </source>
</evidence>
<keyword evidence="3" id="KW-0812">Transmembrane</keyword>
<feature type="transmembrane region" description="Helical" evidence="3">
    <location>
        <begin position="254"/>
        <end position="271"/>
    </location>
</feature>
<evidence type="ECO:0000256" key="1">
    <source>
        <dbReference type="SAM" id="Coils"/>
    </source>
</evidence>
<dbReference type="InterPro" id="IPR029071">
    <property type="entry name" value="Ubiquitin-like_domsf"/>
</dbReference>
<feature type="transmembrane region" description="Helical" evidence="3">
    <location>
        <begin position="160"/>
        <end position="182"/>
    </location>
</feature>
<dbReference type="SMART" id="SM00213">
    <property type="entry name" value="UBQ"/>
    <property type="match status" value="1"/>
</dbReference>
<dbReference type="SUPFAM" id="SSF54236">
    <property type="entry name" value="Ubiquitin-like"/>
    <property type="match status" value="1"/>
</dbReference>
<feature type="transmembrane region" description="Helical" evidence="3">
    <location>
        <begin position="303"/>
        <end position="326"/>
    </location>
</feature>
<evidence type="ECO:0000259" key="4">
    <source>
        <dbReference type="PROSITE" id="PS50053"/>
    </source>
</evidence>
<dbReference type="Gene3D" id="3.10.20.90">
    <property type="entry name" value="Phosphatidylinositol 3-kinase Catalytic Subunit, Chain A, domain 1"/>
    <property type="match status" value="1"/>
</dbReference>
<feature type="transmembrane region" description="Helical" evidence="3">
    <location>
        <begin position="223"/>
        <end position="242"/>
    </location>
</feature>
<dbReference type="InterPro" id="IPR000626">
    <property type="entry name" value="Ubiquitin-like_dom"/>
</dbReference>
<feature type="domain" description="Ubiquitin-like" evidence="4">
    <location>
        <begin position="16"/>
        <end position="80"/>
    </location>
</feature>
<dbReference type="Pfam" id="PF00240">
    <property type="entry name" value="ubiquitin"/>
    <property type="match status" value="1"/>
</dbReference>
<dbReference type="Proteomes" id="UP001165160">
    <property type="component" value="Unassembled WGS sequence"/>
</dbReference>
<proteinExistence type="predicted"/>
<keyword evidence="6" id="KW-1185">Reference proteome</keyword>
<accession>A0A9W7CNT7</accession>
<evidence type="ECO:0000313" key="5">
    <source>
        <dbReference type="EMBL" id="GMI08191.1"/>
    </source>
</evidence>
<feature type="compositionally biased region" description="Low complexity" evidence="2">
    <location>
        <begin position="98"/>
        <end position="109"/>
    </location>
</feature>
<keyword evidence="3" id="KW-0472">Membrane</keyword>
<organism evidence="5 6">
    <name type="scientific">Triparma verrucosa</name>
    <dbReference type="NCBI Taxonomy" id="1606542"/>
    <lineage>
        <taxon>Eukaryota</taxon>
        <taxon>Sar</taxon>
        <taxon>Stramenopiles</taxon>
        <taxon>Ochrophyta</taxon>
        <taxon>Bolidophyceae</taxon>
        <taxon>Parmales</taxon>
        <taxon>Triparmaceae</taxon>
        <taxon>Triparma</taxon>
    </lineage>
</organism>
<name>A0A9W7CNT7_9STRA</name>
<feature type="region of interest" description="Disordered" evidence="2">
    <location>
        <begin position="98"/>
        <end position="121"/>
    </location>
</feature>
<keyword evidence="1" id="KW-0175">Coiled coil</keyword>
<keyword evidence="3" id="KW-1133">Transmembrane helix</keyword>
<comment type="caution">
    <text evidence="5">The sequence shown here is derived from an EMBL/GenBank/DDBJ whole genome shotgun (WGS) entry which is preliminary data.</text>
</comment>
<protein>
    <recommendedName>
        <fullName evidence="4">Ubiquitin-like domain-containing protein</fullName>
    </recommendedName>
</protein>
<dbReference type="AlphaFoldDB" id="A0A9W7CNT7"/>